<protein>
    <recommendedName>
        <fullName evidence="3">Carboxylic ester hydrolase</fullName>
        <ecNumber evidence="3">3.1.1.-</ecNumber>
    </recommendedName>
</protein>
<dbReference type="GO" id="GO:0052689">
    <property type="term" value="F:carboxylic ester hydrolase activity"/>
    <property type="evidence" value="ECO:0007669"/>
    <property type="project" value="TreeGrafter"/>
</dbReference>
<comment type="caution">
    <text evidence="5">The sequence shown here is derived from an EMBL/GenBank/DDBJ whole genome shotgun (WGS) entry which is preliminary data.</text>
</comment>
<dbReference type="Pfam" id="PF00135">
    <property type="entry name" value="COesterase"/>
    <property type="match status" value="2"/>
</dbReference>
<evidence type="ECO:0000256" key="1">
    <source>
        <dbReference type="ARBA" id="ARBA00005964"/>
    </source>
</evidence>
<evidence type="ECO:0000256" key="3">
    <source>
        <dbReference type="RuleBase" id="RU361235"/>
    </source>
</evidence>
<dbReference type="GeneID" id="89939265"/>
<sequence length="365" mass="39274">MVVVTLNYRMNIFGFPGGAGETQNLGLRDQREAVEWVRTNIAQFGGDTSRIALAGQSSGGVAIDYWAYAYRDDPIASGLILTSGNAFSFPLNAPGVTDRNWNTVVSALGCNNNNNNTTTSDRAAAAAVMSCMRAQPWAAIKAAAAAIRPSASTSVLRSVPAFYPQVDNELVFPDYMERTAAGLFARMPILGGNTHNEAGYYRIPAYGNGGVVPTDAQVDAFHLESFTCPSAYQAAGRKVHGVPAWVYRYLGDWDNTRLYPTSGAYHGVDLHMVFGGSEEVSGLPATAEQREMTKVMQRAWYAFADDPWDGLEKGLGWPRWEPGKPTLIELGKDNKAKVNSVKPAVYDGLCSNVTMGASGLFTATG</sequence>
<feature type="domain" description="Carboxylesterase type B" evidence="4">
    <location>
        <begin position="2"/>
        <end position="202"/>
    </location>
</feature>
<dbReference type="InterPro" id="IPR050654">
    <property type="entry name" value="AChE-related_enzymes"/>
</dbReference>
<dbReference type="SUPFAM" id="SSF53474">
    <property type="entry name" value="alpha/beta-Hydrolases"/>
    <property type="match status" value="1"/>
</dbReference>
<evidence type="ECO:0000256" key="2">
    <source>
        <dbReference type="ARBA" id="ARBA00022801"/>
    </source>
</evidence>
<dbReference type="EC" id="3.1.1.-" evidence="3"/>
<dbReference type="Proteomes" id="UP001302812">
    <property type="component" value="Unassembled WGS sequence"/>
</dbReference>
<feature type="domain" description="Carboxylesterase type B" evidence="4">
    <location>
        <begin position="220"/>
        <end position="336"/>
    </location>
</feature>
<organism evidence="5 6">
    <name type="scientific">Canariomyces notabilis</name>
    <dbReference type="NCBI Taxonomy" id="2074819"/>
    <lineage>
        <taxon>Eukaryota</taxon>
        <taxon>Fungi</taxon>
        <taxon>Dikarya</taxon>
        <taxon>Ascomycota</taxon>
        <taxon>Pezizomycotina</taxon>
        <taxon>Sordariomycetes</taxon>
        <taxon>Sordariomycetidae</taxon>
        <taxon>Sordariales</taxon>
        <taxon>Chaetomiaceae</taxon>
        <taxon>Canariomyces</taxon>
    </lineage>
</organism>
<dbReference type="PANTHER" id="PTHR43918:SF4">
    <property type="entry name" value="CARBOXYLIC ESTER HYDROLASE"/>
    <property type="match status" value="1"/>
</dbReference>
<accession>A0AAN6YSK9</accession>
<evidence type="ECO:0000313" key="6">
    <source>
        <dbReference type="Proteomes" id="UP001302812"/>
    </source>
</evidence>
<dbReference type="InterPro" id="IPR029058">
    <property type="entry name" value="AB_hydrolase_fold"/>
</dbReference>
<dbReference type="PROSITE" id="PS00122">
    <property type="entry name" value="CARBOXYLESTERASE_B_1"/>
    <property type="match status" value="1"/>
</dbReference>
<reference evidence="5" key="1">
    <citation type="journal article" date="2023" name="Mol. Phylogenet. Evol.">
        <title>Genome-scale phylogeny and comparative genomics of the fungal order Sordariales.</title>
        <authorList>
            <person name="Hensen N."/>
            <person name="Bonometti L."/>
            <person name="Westerberg I."/>
            <person name="Brannstrom I.O."/>
            <person name="Guillou S."/>
            <person name="Cros-Aarteil S."/>
            <person name="Calhoun S."/>
            <person name="Haridas S."/>
            <person name="Kuo A."/>
            <person name="Mondo S."/>
            <person name="Pangilinan J."/>
            <person name="Riley R."/>
            <person name="LaButti K."/>
            <person name="Andreopoulos B."/>
            <person name="Lipzen A."/>
            <person name="Chen C."/>
            <person name="Yan M."/>
            <person name="Daum C."/>
            <person name="Ng V."/>
            <person name="Clum A."/>
            <person name="Steindorff A."/>
            <person name="Ohm R.A."/>
            <person name="Martin F."/>
            <person name="Silar P."/>
            <person name="Natvig D.O."/>
            <person name="Lalanne C."/>
            <person name="Gautier V."/>
            <person name="Ament-Velasquez S.L."/>
            <person name="Kruys A."/>
            <person name="Hutchinson M.I."/>
            <person name="Powell A.J."/>
            <person name="Barry K."/>
            <person name="Miller A.N."/>
            <person name="Grigoriev I.V."/>
            <person name="Debuchy R."/>
            <person name="Gladieux P."/>
            <person name="Hiltunen Thoren M."/>
            <person name="Johannesson H."/>
        </authorList>
    </citation>
    <scope>NUCLEOTIDE SEQUENCE</scope>
    <source>
        <strain evidence="5">CBS 508.74</strain>
    </source>
</reference>
<dbReference type="Gene3D" id="3.40.50.1820">
    <property type="entry name" value="alpha/beta hydrolase"/>
    <property type="match status" value="2"/>
</dbReference>
<reference evidence="5" key="2">
    <citation type="submission" date="2023-05" db="EMBL/GenBank/DDBJ databases">
        <authorList>
            <consortium name="Lawrence Berkeley National Laboratory"/>
            <person name="Steindorff A."/>
            <person name="Hensen N."/>
            <person name="Bonometti L."/>
            <person name="Westerberg I."/>
            <person name="Brannstrom I.O."/>
            <person name="Guillou S."/>
            <person name="Cros-Aarteil S."/>
            <person name="Calhoun S."/>
            <person name="Haridas S."/>
            <person name="Kuo A."/>
            <person name="Mondo S."/>
            <person name="Pangilinan J."/>
            <person name="Riley R."/>
            <person name="Labutti K."/>
            <person name="Andreopoulos B."/>
            <person name="Lipzen A."/>
            <person name="Chen C."/>
            <person name="Yanf M."/>
            <person name="Daum C."/>
            <person name="Ng V."/>
            <person name="Clum A."/>
            <person name="Ohm R."/>
            <person name="Martin F."/>
            <person name="Silar P."/>
            <person name="Natvig D."/>
            <person name="Lalanne C."/>
            <person name="Gautier V."/>
            <person name="Ament-Velasquez S.L."/>
            <person name="Kruys A."/>
            <person name="Hutchinson M.I."/>
            <person name="Powell A.J."/>
            <person name="Barry K."/>
            <person name="Miller A.N."/>
            <person name="Grigoriev I.V."/>
            <person name="Debuchy R."/>
            <person name="Gladieux P."/>
            <person name="Thoren M.H."/>
            <person name="Johannesson H."/>
        </authorList>
    </citation>
    <scope>NUCLEOTIDE SEQUENCE</scope>
    <source>
        <strain evidence="5">CBS 508.74</strain>
    </source>
</reference>
<dbReference type="InterPro" id="IPR002018">
    <property type="entry name" value="CarbesteraseB"/>
</dbReference>
<proteinExistence type="inferred from homology"/>
<dbReference type="EMBL" id="MU853341">
    <property type="protein sequence ID" value="KAK4112925.1"/>
    <property type="molecule type" value="Genomic_DNA"/>
</dbReference>
<dbReference type="RefSeq" id="XP_064670495.1">
    <property type="nucleotide sequence ID" value="XM_064815140.1"/>
</dbReference>
<keyword evidence="2 3" id="KW-0378">Hydrolase</keyword>
<evidence type="ECO:0000259" key="4">
    <source>
        <dbReference type="Pfam" id="PF00135"/>
    </source>
</evidence>
<keyword evidence="6" id="KW-1185">Reference proteome</keyword>
<gene>
    <name evidence="5" type="ORF">N656DRAFT_779143</name>
</gene>
<dbReference type="InterPro" id="IPR019826">
    <property type="entry name" value="Carboxylesterase_B_AS"/>
</dbReference>
<comment type="similarity">
    <text evidence="1 3">Belongs to the type-B carboxylesterase/lipase family.</text>
</comment>
<dbReference type="AlphaFoldDB" id="A0AAN6YSK9"/>
<evidence type="ECO:0000313" key="5">
    <source>
        <dbReference type="EMBL" id="KAK4112925.1"/>
    </source>
</evidence>
<name>A0AAN6YSK9_9PEZI</name>
<dbReference type="PANTHER" id="PTHR43918">
    <property type="entry name" value="ACETYLCHOLINESTERASE"/>
    <property type="match status" value="1"/>
</dbReference>